<dbReference type="Pfam" id="PF01352">
    <property type="entry name" value="KRAB"/>
    <property type="match status" value="1"/>
</dbReference>
<dbReference type="PANTHER" id="PTHR23232">
    <property type="entry name" value="KRAB DOMAIN C2H2 ZINC FINGER"/>
    <property type="match status" value="1"/>
</dbReference>
<reference evidence="2" key="2">
    <citation type="submission" date="2025-08" db="UniProtKB">
        <authorList>
            <consortium name="Ensembl"/>
        </authorList>
    </citation>
    <scope>IDENTIFICATION</scope>
</reference>
<dbReference type="InterPro" id="IPR001909">
    <property type="entry name" value="KRAB"/>
</dbReference>
<dbReference type="Ensembl" id="ENSMODT00000060089.1">
    <property type="protein sequence ID" value="ENSMODP00000044239.1"/>
    <property type="gene ID" value="ENSMODG00000047216.1"/>
</dbReference>
<proteinExistence type="predicted"/>
<accession>A0A5F8GA17</accession>
<dbReference type="PROSITE" id="PS50805">
    <property type="entry name" value="KRAB"/>
    <property type="match status" value="1"/>
</dbReference>
<reference evidence="2" key="3">
    <citation type="submission" date="2025-09" db="UniProtKB">
        <authorList>
            <consortium name="Ensembl"/>
        </authorList>
    </citation>
    <scope>IDENTIFICATION</scope>
</reference>
<dbReference type="GeneTree" id="ENSGT00940000154650"/>
<dbReference type="AlphaFoldDB" id="A0A5F8GA17"/>
<organism evidence="2 3">
    <name type="scientific">Monodelphis domestica</name>
    <name type="common">Gray short-tailed opossum</name>
    <dbReference type="NCBI Taxonomy" id="13616"/>
    <lineage>
        <taxon>Eukaryota</taxon>
        <taxon>Metazoa</taxon>
        <taxon>Chordata</taxon>
        <taxon>Craniata</taxon>
        <taxon>Vertebrata</taxon>
        <taxon>Euteleostomi</taxon>
        <taxon>Mammalia</taxon>
        <taxon>Metatheria</taxon>
        <taxon>Didelphimorphia</taxon>
        <taxon>Didelphidae</taxon>
        <taxon>Monodelphis</taxon>
    </lineage>
</organism>
<evidence type="ECO:0000313" key="3">
    <source>
        <dbReference type="Proteomes" id="UP000002280"/>
    </source>
</evidence>
<dbReference type="CDD" id="cd07765">
    <property type="entry name" value="KRAB_A-box"/>
    <property type="match status" value="1"/>
</dbReference>
<sequence length="126" mass="14327">MAPVLLTARPCRESVTFKDVAVEFTWEEWIYLNPSQKKLYKDVMLENYRNLISLGFALSKPDVIYHLERKEASWMPEADVPRSSCSDLNPQSVNSAFKVDLPILTTKGVNTHFINCVGSPGEEHLL</sequence>
<reference evidence="2 3" key="1">
    <citation type="journal article" date="2007" name="Nature">
        <title>Genome of the marsupial Monodelphis domestica reveals innovation in non-coding sequences.</title>
        <authorList>
            <person name="Mikkelsen T.S."/>
            <person name="Wakefield M.J."/>
            <person name="Aken B."/>
            <person name="Amemiya C.T."/>
            <person name="Chang J.L."/>
            <person name="Duke S."/>
            <person name="Garber M."/>
            <person name="Gentles A.J."/>
            <person name="Goodstadt L."/>
            <person name="Heger A."/>
            <person name="Jurka J."/>
            <person name="Kamal M."/>
            <person name="Mauceli E."/>
            <person name="Searle S.M."/>
            <person name="Sharpe T."/>
            <person name="Baker M.L."/>
            <person name="Batzer M.A."/>
            <person name="Benos P.V."/>
            <person name="Belov K."/>
            <person name="Clamp M."/>
            <person name="Cook A."/>
            <person name="Cuff J."/>
            <person name="Das R."/>
            <person name="Davidow L."/>
            <person name="Deakin J.E."/>
            <person name="Fazzari M.J."/>
            <person name="Glass J.L."/>
            <person name="Grabherr M."/>
            <person name="Greally J.M."/>
            <person name="Gu W."/>
            <person name="Hore T.A."/>
            <person name="Huttley G.A."/>
            <person name="Kleber M."/>
            <person name="Jirtle R.L."/>
            <person name="Koina E."/>
            <person name="Lee J.T."/>
            <person name="Mahony S."/>
            <person name="Marra M.A."/>
            <person name="Miller R.D."/>
            <person name="Nicholls R.D."/>
            <person name="Oda M."/>
            <person name="Papenfuss A.T."/>
            <person name="Parra Z.E."/>
            <person name="Pollock D.D."/>
            <person name="Ray D.A."/>
            <person name="Schein J.E."/>
            <person name="Speed T.P."/>
            <person name="Thompson K."/>
            <person name="VandeBerg J.L."/>
            <person name="Wade C.M."/>
            <person name="Walker J.A."/>
            <person name="Waters P.D."/>
            <person name="Webber C."/>
            <person name="Weidman J.R."/>
            <person name="Xie X."/>
            <person name="Zody M.C."/>
            <person name="Baldwin J."/>
            <person name="Abdouelleil A."/>
            <person name="Abdulkadir J."/>
            <person name="Abebe A."/>
            <person name="Abera B."/>
            <person name="Abreu J."/>
            <person name="Acer S.C."/>
            <person name="Aftuck L."/>
            <person name="Alexander A."/>
            <person name="An P."/>
            <person name="Anderson E."/>
            <person name="Anderson S."/>
            <person name="Arachi H."/>
            <person name="Azer M."/>
            <person name="Bachantsang P."/>
            <person name="Barry A."/>
            <person name="Bayul T."/>
            <person name="Berlin A."/>
            <person name="Bessette D."/>
            <person name="Bloom T."/>
            <person name="Bloom T."/>
            <person name="Boguslavskiy L."/>
            <person name="Bonnet C."/>
            <person name="Boukhgalter B."/>
            <person name="Bourzgui I."/>
            <person name="Brown A."/>
            <person name="Cahill P."/>
            <person name="Channer S."/>
            <person name="Cheshatsang Y."/>
            <person name="Chuda L."/>
            <person name="Citroen M."/>
            <person name="Collymore A."/>
            <person name="Cooke P."/>
            <person name="Costello M."/>
            <person name="D'Aco K."/>
            <person name="Daza R."/>
            <person name="De Haan G."/>
            <person name="DeGray S."/>
            <person name="DeMaso C."/>
            <person name="Dhargay N."/>
            <person name="Dooley K."/>
            <person name="Dooley E."/>
            <person name="Doricent M."/>
            <person name="Dorje P."/>
            <person name="Dorjee K."/>
            <person name="Dupes A."/>
            <person name="Elong R."/>
            <person name="Falk J."/>
            <person name="Farina A."/>
            <person name="Faro S."/>
            <person name="Ferguson D."/>
            <person name="Fisher S."/>
            <person name="Foley C.D."/>
            <person name="Franke A."/>
            <person name="Friedrich D."/>
            <person name="Gadbois L."/>
            <person name="Gearin G."/>
            <person name="Gearin C.R."/>
            <person name="Giannoukos G."/>
            <person name="Goode T."/>
            <person name="Graham J."/>
            <person name="Grandbois E."/>
            <person name="Grewal S."/>
            <person name="Gyaltsen K."/>
            <person name="Hafez N."/>
            <person name="Hagos B."/>
            <person name="Hall J."/>
            <person name="Henson C."/>
            <person name="Hollinger A."/>
            <person name="Honan T."/>
            <person name="Huard M.D."/>
            <person name="Hughes L."/>
            <person name="Hurhula B."/>
            <person name="Husby M.E."/>
            <person name="Kamat A."/>
            <person name="Kanga B."/>
            <person name="Kashin S."/>
            <person name="Khazanovich D."/>
            <person name="Kisner P."/>
            <person name="Lance K."/>
            <person name="Lara M."/>
            <person name="Lee W."/>
            <person name="Lennon N."/>
            <person name="Letendre F."/>
            <person name="LeVine R."/>
            <person name="Lipovsky A."/>
            <person name="Liu X."/>
            <person name="Liu J."/>
            <person name="Liu S."/>
            <person name="Lokyitsang T."/>
            <person name="Lokyitsang Y."/>
            <person name="Lubonja R."/>
            <person name="Lui A."/>
            <person name="MacDonald P."/>
            <person name="Magnisalis V."/>
            <person name="Maru K."/>
            <person name="Matthews C."/>
            <person name="McCusker W."/>
            <person name="McDonough S."/>
            <person name="Mehta T."/>
            <person name="Meldrim J."/>
            <person name="Meneus L."/>
            <person name="Mihai O."/>
            <person name="Mihalev A."/>
            <person name="Mihova T."/>
            <person name="Mittelman R."/>
            <person name="Mlenga V."/>
            <person name="Montmayeur A."/>
            <person name="Mulrain L."/>
            <person name="Navidi A."/>
            <person name="Naylor J."/>
            <person name="Negash T."/>
            <person name="Nguyen T."/>
            <person name="Nguyen N."/>
            <person name="Nicol R."/>
            <person name="Norbu C."/>
            <person name="Norbu N."/>
            <person name="Novod N."/>
            <person name="O'Neill B."/>
            <person name="Osman S."/>
            <person name="Markiewicz E."/>
            <person name="Oyono O.L."/>
            <person name="Patti C."/>
            <person name="Phunkhang P."/>
            <person name="Pierre F."/>
            <person name="Priest M."/>
            <person name="Raghuraman S."/>
            <person name="Rege F."/>
            <person name="Reyes R."/>
            <person name="Rise C."/>
            <person name="Rogov P."/>
            <person name="Ross K."/>
            <person name="Ryan E."/>
            <person name="Settipalli S."/>
            <person name="Shea T."/>
            <person name="Sherpa N."/>
            <person name="Shi L."/>
            <person name="Shih D."/>
            <person name="Sparrow T."/>
            <person name="Spaulding J."/>
            <person name="Stalker J."/>
            <person name="Stange-Thomann N."/>
            <person name="Stavropoulos S."/>
            <person name="Stone C."/>
            <person name="Strader C."/>
            <person name="Tesfaye S."/>
            <person name="Thomson T."/>
            <person name="Thoulutsang Y."/>
            <person name="Thoulutsang D."/>
            <person name="Topham K."/>
            <person name="Topping I."/>
            <person name="Tsamla T."/>
            <person name="Vassiliev H."/>
            <person name="Vo A."/>
            <person name="Wangchuk T."/>
            <person name="Wangdi T."/>
            <person name="Weiand M."/>
            <person name="Wilkinson J."/>
            <person name="Wilson A."/>
            <person name="Yadav S."/>
            <person name="Young G."/>
            <person name="Yu Q."/>
            <person name="Zembek L."/>
            <person name="Zhong D."/>
            <person name="Zimmer A."/>
            <person name="Zwirko Z."/>
            <person name="Jaffe D.B."/>
            <person name="Alvarez P."/>
            <person name="Brockman W."/>
            <person name="Butler J."/>
            <person name="Chin C."/>
            <person name="Gnerre S."/>
            <person name="MacCallum I."/>
            <person name="Graves J.A."/>
            <person name="Ponting C.P."/>
            <person name="Breen M."/>
            <person name="Samollow P.B."/>
            <person name="Lander E.S."/>
            <person name="Lindblad-Toh K."/>
        </authorList>
    </citation>
    <scope>NUCLEOTIDE SEQUENCE [LARGE SCALE GENOMIC DNA]</scope>
</reference>
<dbReference type="GO" id="GO:0006355">
    <property type="term" value="P:regulation of DNA-templated transcription"/>
    <property type="evidence" value="ECO:0007669"/>
    <property type="project" value="InterPro"/>
</dbReference>
<dbReference type="InterPro" id="IPR050169">
    <property type="entry name" value="Krueppel_C2H2_ZnF"/>
</dbReference>
<name>A0A5F8GA17_MONDO</name>
<protein>
    <submittedName>
        <fullName evidence="2">Zinc finger protein 585B-like</fullName>
    </submittedName>
</protein>
<feature type="domain" description="KRAB" evidence="1">
    <location>
        <begin position="15"/>
        <end position="86"/>
    </location>
</feature>
<evidence type="ECO:0000259" key="1">
    <source>
        <dbReference type="PROSITE" id="PS50805"/>
    </source>
</evidence>
<dbReference type="Proteomes" id="UP000002280">
    <property type="component" value="Chromosome 1"/>
</dbReference>
<dbReference type="Gene3D" id="6.10.140.140">
    <property type="match status" value="1"/>
</dbReference>
<dbReference type="Bgee" id="ENSMODG00000047216">
    <property type="expression patterns" value="Expressed in endometrium and 19 other cell types or tissues"/>
</dbReference>
<dbReference type="SUPFAM" id="SSF109640">
    <property type="entry name" value="KRAB domain (Kruppel-associated box)"/>
    <property type="match status" value="1"/>
</dbReference>
<dbReference type="InterPro" id="IPR036051">
    <property type="entry name" value="KRAB_dom_sf"/>
</dbReference>
<keyword evidence="3" id="KW-1185">Reference proteome</keyword>
<dbReference type="SMART" id="SM00349">
    <property type="entry name" value="KRAB"/>
    <property type="match status" value="1"/>
</dbReference>
<evidence type="ECO:0000313" key="2">
    <source>
        <dbReference type="Ensembl" id="ENSMODP00000044239.1"/>
    </source>
</evidence>
<dbReference type="PANTHER" id="PTHR23232:SF168">
    <property type="entry name" value="KRAB DOMAIN-CONTAINING PROTEIN"/>
    <property type="match status" value="1"/>
</dbReference>